<proteinExistence type="predicted"/>
<dbReference type="EMBL" id="GBRH01236356">
    <property type="protein sequence ID" value="JAD61539.1"/>
    <property type="molecule type" value="Transcribed_RNA"/>
</dbReference>
<reference evidence="1" key="1">
    <citation type="submission" date="2014-09" db="EMBL/GenBank/DDBJ databases">
        <authorList>
            <person name="Magalhaes I.L.F."/>
            <person name="Oliveira U."/>
            <person name="Santos F.R."/>
            <person name="Vidigal T.H.D.A."/>
            <person name="Brescovit A.D."/>
            <person name="Santos A.J."/>
        </authorList>
    </citation>
    <scope>NUCLEOTIDE SEQUENCE</scope>
    <source>
        <tissue evidence="1">Shoot tissue taken approximately 20 cm above the soil surface</tissue>
    </source>
</reference>
<name>A0A0A9BC54_ARUDO</name>
<dbReference type="AlphaFoldDB" id="A0A0A9BC54"/>
<evidence type="ECO:0000313" key="1">
    <source>
        <dbReference type="EMBL" id="JAD61539.1"/>
    </source>
</evidence>
<sequence length="35" mass="4242">MCPNSPQHYTLTPYAHLYAHTRTYNYTRSFRSCPY</sequence>
<accession>A0A0A9BC54</accession>
<reference evidence="1" key="2">
    <citation type="journal article" date="2015" name="Data Brief">
        <title>Shoot transcriptome of the giant reed, Arundo donax.</title>
        <authorList>
            <person name="Barrero R.A."/>
            <person name="Guerrero F.D."/>
            <person name="Moolhuijzen P."/>
            <person name="Goolsby J.A."/>
            <person name="Tidwell J."/>
            <person name="Bellgard S.E."/>
            <person name="Bellgard M.I."/>
        </authorList>
    </citation>
    <scope>NUCLEOTIDE SEQUENCE</scope>
    <source>
        <tissue evidence="1">Shoot tissue taken approximately 20 cm above the soil surface</tissue>
    </source>
</reference>
<organism evidence="1">
    <name type="scientific">Arundo donax</name>
    <name type="common">Giant reed</name>
    <name type="synonym">Donax arundinaceus</name>
    <dbReference type="NCBI Taxonomy" id="35708"/>
    <lineage>
        <taxon>Eukaryota</taxon>
        <taxon>Viridiplantae</taxon>
        <taxon>Streptophyta</taxon>
        <taxon>Embryophyta</taxon>
        <taxon>Tracheophyta</taxon>
        <taxon>Spermatophyta</taxon>
        <taxon>Magnoliopsida</taxon>
        <taxon>Liliopsida</taxon>
        <taxon>Poales</taxon>
        <taxon>Poaceae</taxon>
        <taxon>PACMAD clade</taxon>
        <taxon>Arundinoideae</taxon>
        <taxon>Arundineae</taxon>
        <taxon>Arundo</taxon>
    </lineage>
</organism>
<protein>
    <submittedName>
        <fullName evidence="1">Uncharacterized protein</fullName>
    </submittedName>
</protein>